<proteinExistence type="predicted"/>
<evidence type="ECO:0000313" key="2">
    <source>
        <dbReference type="Proteomes" id="UP000241701"/>
    </source>
</evidence>
<protein>
    <submittedName>
        <fullName evidence="1">Uncharacterized protein</fullName>
    </submittedName>
</protein>
<accession>A0A2H5BNJ4</accession>
<reference evidence="2" key="1">
    <citation type="submission" date="2017-11" db="EMBL/GenBank/DDBJ databases">
        <title>Complete Genome of Klebsiella pneumoniae Myophage Menlow.</title>
        <authorList>
            <person name="Newkirk H.N."/>
            <person name="Lessor L."/>
            <person name="Liu M."/>
        </authorList>
    </citation>
    <scope>NUCLEOTIDE SEQUENCE [LARGE SCALE GENOMIC DNA]</scope>
</reference>
<organism evidence="1 2">
    <name type="scientific">Klebsiella phage Menlow</name>
    <dbReference type="NCBI Taxonomy" id="2054273"/>
    <lineage>
        <taxon>Viruses</taxon>
        <taxon>Duplodnaviria</taxon>
        <taxon>Heunggongvirae</taxon>
        <taxon>Uroviricota</taxon>
        <taxon>Caudoviricetes</taxon>
        <taxon>Pantevenvirales</taxon>
        <taxon>Ackermannviridae</taxon>
        <taxon>Taipeivirus</taxon>
        <taxon>Taipeivirus menlow</taxon>
    </lineage>
</organism>
<keyword evidence="2" id="KW-1185">Reference proteome</keyword>
<name>A0A2H5BNJ4_9CAUD</name>
<sequence>MFYFRSISVLVFLAWVLDICIPRFISEEVAFALVEEGEGEDFDAYVPICSLKDITDEDDDVVMVGTMRSFNLFGFALLPKLIGELRPYNPYEEMDS</sequence>
<dbReference type="EMBL" id="MG428990">
    <property type="protein sequence ID" value="AUG87909.1"/>
    <property type="molecule type" value="Genomic_DNA"/>
</dbReference>
<dbReference type="Proteomes" id="UP000241701">
    <property type="component" value="Segment"/>
</dbReference>
<evidence type="ECO:0000313" key="1">
    <source>
        <dbReference type="EMBL" id="AUG87909.1"/>
    </source>
</evidence>
<gene>
    <name evidence="1" type="ORF">CPT_Menlow_208</name>
</gene>